<organism evidence="2 3">
    <name type="scientific">Nocardioides phosphati</name>
    <dbReference type="NCBI Taxonomy" id="1867775"/>
    <lineage>
        <taxon>Bacteria</taxon>
        <taxon>Bacillati</taxon>
        <taxon>Actinomycetota</taxon>
        <taxon>Actinomycetes</taxon>
        <taxon>Propionibacteriales</taxon>
        <taxon>Nocardioidaceae</taxon>
        <taxon>Nocardioides</taxon>
    </lineage>
</organism>
<name>A0ABQ2NF89_9ACTN</name>
<dbReference type="Proteomes" id="UP000655410">
    <property type="component" value="Unassembled WGS sequence"/>
</dbReference>
<protein>
    <submittedName>
        <fullName evidence="2">VTC domain-containing protein</fullName>
    </submittedName>
</protein>
<comment type="caution">
    <text evidence="2">The sequence shown here is derived from an EMBL/GenBank/DDBJ whole genome shotgun (WGS) entry which is preliminary data.</text>
</comment>
<dbReference type="EMBL" id="BMNI01000004">
    <property type="protein sequence ID" value="GGO89639.1"/>
    <property type="molecule type" value="Genomic_DNA"/>
</dbReference>
<dbReference type="CDD" id="cd07750">
    <property type="entry name" value="PolyPPase_VTC_like"/>
    <property type="match status" value="1"/>
</dbReference>
<evidence type="ECO:0000259" key="1">
    <source>
        <dbReference type="Pfam" id="PF09359"/>
    </source>
</evidence>
<keyword evidence="3" id="KW-1185">Reference proteome</keyword>
<reference evidence="3" key="1">
    <citation type="journal article" date="2019" name="Int. J. Syst. Evol. Microbiol.">
        <title>The Global Catalogue of Microorganisms (GCM) 10K type strain sequencing project: providing services to taxonomists for standard genome sequencing and annotation.</title>
        <authorList>
            <consortium name="The Broad Institute Genomics Platform"/>
            <consortium name="The Broad Institute Genome Sequencing Center for Infectious Disease"/>
            <person name="Wu L."/>
            <person name="Ma J."/>
        </authorList>
    </citation>
    <scope>NUCLEOTIDE SEQUENCE [LARGE SCALE GENOMIC DNA]</scope>
    <source>
        <strain evidence="3">CGMCC 4.7371</strain>
    </source>
</reference>
<dbReference type="RefSeq" id="WP_188783833.1">
    <property type="nucleotide sequence ID" value="NZ_BMNI01000004.1"/>
</dbReference>
<proteinExistence type="predicted"/>
<sequence>MPDDLGLTLLRRASLDEVMACAALLERTDRKYVVPRPVVHRLVEQLAATHHVLSVAGRTSTTYRTQYVDTGDLLCVRDHIQRRRRRFKARSRLYVEDGLCRFEVKTKEPRGGTVKVQTTVGPDRFGRFGDEEAAFLEQALREAAVPGVPSLEPTVEMTYERATLVDLAGGSRVTLDAHLVATGPAGRVRLDPGFVLVETKSGASPSLADLVLRRLGQRPRSFSKYAATASLLHDHVPANDVHRLTGTALHLERISA</sequence>
<feature type="domain" description="VTC" evidence="1">
    <location>
        <begin position="27"/>
        <end position="232"/>
    </location>
</feature>
<gene>
    <name evidence="2" type="ORF">GCM10011584_19580</name>
</gene>
<accession>A0ABQ2NF89</accession>
<evidence type="ECO:0000313" key="3">
    <source>
        <dbReference type="Proteomes" id="UP000655410"/>
    </source>
</evidence>
<evidence type="ECO:0000313" key="2">
    <source>
        <dbReference type="EMBL" id="GGO89639.1"/>
    </source>
</evidence>
<dbReference type="Pfam" id="PF09359">
    <property type="entry name" value="VTC"/>
    <property type="match status" value="1"/>
</dbReference>
<dbReference type="InterPro" id="IPR018966">
    <property type="entry name" value="VTC_domain"/>
</dbReference>